<gene>
    <name evidence="9" type="ORF">N7456_010160</name>
</gene>
<evidence type="ECO:0000313" key="9">
    <source>
        <dbReference type="EMBL" id="KAJ5094299.1"/>
    </source>
</evidence>
<evidence type="ECO:0000256" key="6">
    <source>
        <dbReference type="ARBA" id="ARBA00023242"/>
    </source>
</evidence>
<reference evidence="9" key="2">
    <citation type="journal article" date="2023" name="IMA Fungus">
        <title>Comparative genomic study of the Penicillium genus elucidates a diverse pangenome and 15 lateral gene transfer events.</title>
        <authorList>
            <person name="Petersen C."/>
            <person name="Sorensen T."/>
            <person name="Nielsen M.R."/>
            <person name="Sondergaard T.E."/>
            <person name="Sorensen J.L."/>
            <person name="Fitzpatrick D.A."/>
            <person name="Frisvad J.C."/>
            <person name="Nielsen K.L."/>
        </authorList>
    </citation>
    <scope>NUCLEOTIDE SEQUENCE</scope>
    <source>
        <strain evidence="9">IBT 30069</strain>
    </source>
</reference>
<dbReference type="PROSITE" id="PS00463">
    <property type="entry name" value="ZN2_CY6_FUNGAL_1"/>
    <property type="match status" value="1"/>
</dbReference>
<organism evidence="9 10">
    <name type="scientific">Penicillium angulare</name>
    <dbReference type="NCBI Taxonomy" id="116970"/>
    <lineage>
        <taxon>Eukaryota</taxon>
        <taxon>Fungi</taxon>
        <taxon>Dikarya</taxon>
        <taxon>Ascomycota</taxon>
        <taxon>Pezizomycotina</taxon>
        <taxon>Eurotiomycetes</taxon>
        <taxon>Eurotiomycetidae</taxon>
        <taxon>Eurotiales</taxon>
        <taxon>Aspergillaceae</taxon>
        <taxon>Penicillium</taxon>
    </lineage>
</organism>
<dbReference type="PROSITE" id="PS50048">
    <property type="entry name" value="ZN2_CY6_FUNGAL_2"/>
    <property type="match status" value="1"/>
</dbReference>
<dbReference type="EMBL" id="JAPQKH010000006">
    <property type="protein sequence ID" value="KAJ5094299.1"/>
    <property type="molecule type" value="Genomic_DNA"/>
</dbReference>
<evidence type="ECO:0000256" key="5">
    <source>
        <dbReference type="ARBA" id="ARBA00023163"/>
    </source>
</evidence>
<dbReference type="PANTHER" id="PTHR31944:SF129">
    <property type="entry name" value="ASPYRIDONES CLUSTER REGULATOR APDR-RELATED"/>
    <property type="match status" value="1"/>
</dbReference>
<reference evidence="9" key="1">
    <citation type="submission" date="2022-11" db="EMBL/GenBank/DDBJ databases">
        <authorList>
            <person name="Petersen C."/>
        </authorList>
    </citation>
    <scope>NUCLEOTIDE SEQUENCE</scope>
    <source>
        <strain evidence="9">IBT 30069</strain>
    </source>
</reference>
<dbReference type="GO" id="GO:0006351">
    <property type="term" value="P:DNA-templated transcription"/>
    <property type="evidence" value="ECO:0007669"/>
    <property type="project" value="InterPro"/>
</dbReference>
<keyword evidence="4" id="KW-0238">DNA-binding</keyword>
<name>A0A9W9F652_9EURO</name>
<keyword evidence="10" id="KW-1185">Reference proteome</keyword>
<comment type="caution">
    <text evidence="9">The sequence shown here is derived from an EMBL/GenBank/DDBJ whole genome shotgun (WGS) entry which is preliminary data.</text>
</comment>
<dbReference type="OrthoDB" id="4337792at2759"/>
<keyword evidence="2" id="KW-0862">Zinc</keyword>
<dbReference type="SUPFAM" id="SSF57701">
    <property type="entry name" value="Zn2/Cys6 DNA-binding domain"/>
    <property type="match status" value="1"/>
</dbReference>
<protein>
    <recommendedName>
        <fullName evidence="8">Zn(2)-C6 fungal-type domain-containing protein</fullName>
    </recommendedName>
</protein>
<evidence type="ECO:0000256" key="3">
    <source>
        <dbReference type="ARBA" id="ARBA00023015"/>
    </source>
</evidence>
<dbReference type="GO" id="GO:0000978">
    <property type="term" value="F:RNA polymerase II cis-regulatory region sequence-specific DNA binding"/>
    <property type="evidence" value="ECO:0007669"/>
    <property type="project" value="TreeGrafter"/>
</dbReference>
<evidence type="ECO:0000256" key="4">
    <source>
        <dbReference type="ARBA" id="ARBA00023125"/>
    </source>
</evidence>
<feature type="domain" description="Zn(2)-C6 fungal-type" evidence="8">
    <location>
        <begin position="18"/>
        <end position="49"/>
    </location>
</feature>
<dbReference type="InterPro" id="IPR001138">
    <property type="entry name" value="Zn2Cys6_DnaBD"/>
</dbReference>
<keyword evidence="1" id="KW-0479">Metal-binding</keyword>
<feature type="region of interest" description="Disordered" evidence="7">
    <location>
        <begin position="118"/>
        <end position="160"/>
    </location>
</feature>
<dbReference type="Gene3D" id="4.10.240.10">
    <property type="entry name" value="Zn(2)-C6 fungal-type DNA-binding domain"/>
    <property type="match status" value="1"/>
</dbReference>
<dbReference type="SMART" id="SM00906">
    <property type="entry name" value="Fungal_trans"/>
    <property type="match status" value="1"/>
</dbReference>
<keyword evidence="6" id="KW-0539">Nucleus</keyword>
<evidence type="ECO:0000256" key="1">
    <source>
        <dbReference type="ARBA" id="ARBA00022723"/>
    </source>
</evidence>
<accession>A0A9W9F652</accession>
<feature type="compositionally biased region" description="Low complexity" evidence="7">
    <location>
        <begin position="72"/>
        <end position="88"/>
    </location>
</feature>
<dbReference type="GO" id="GO:0005634">
    <property type="term" value="C:nucleus"/>
    <property type="evidence" value="ECO:0007669"/>
    <property type="project" value="TreeGrafter"/>
</dbReference>
<dbReference type="GO" id="GO:0001228">
    <property type="term" value="F:DNA-binding transcription activator activity, RNA polymerase II-specific"/>
    <property type="evidence" value="ECO:0007669"/>
    <property type="project" value="TreeGrafter"/>
</dbReference>
<feature type="compositionally biased region" description="Basic and acidic residues" evidence="7">
    <location>
        <begin position="118"/>
        <end position="146"/>
    </location>
</feature>
<dbReference type="Pfam" id="PF04082">
    <property type="entry name" value="Fungal_trans"/>
    <property type="match status" value="1"/>
</dbReference>
<evidence type="ECO:0000256" key="2">
    <source>
        <dbReference type="ARBA" id="ARBA00022833"/>
    </source>
</evidence>
<dbReference type="CDD" id="cd12148">
    <property type="entry name" value="fungal_TF_MHR"/>
    <property type="match status" value="1"/>
</dbReference>
<keyword evidence="5" id="KW-0804">Transcription</keyword>
<dbReference type="InterPro" id="IPR036864">
    <property type="entry name" value="Zn2-C6_fun-type_DNA-bd_sf"/>
</dbReference>
<dbReference type="GO" id="GO:0008270">
    <property type="term" value="F:zinc ion binding"/>
    <property type="evidence" value="ECO:0007669"/>
    <property type="project" value="InterPro"/>
</dbReference>
<keyword evidence="3" id="KW-0805">Transcription regulation</keyword>
<evidence type="ECO:0000256" key="7">
    <source>
        <dbReference type="SAM" id="MobiDB-lite"/>
    </source>
</evidence>
<dbReference type="AlphaFoldDB" id="A0A9W9F652"/>
<dbReference type="Proteomes" id="UP001149165">
    <property type="component" value="Unassembled WGS sequence"/>
</dbReference>
<evidence type="ECO:0000259" key="8">
    <source>
        <dbReference type="PROSITE" id="PS50048"/>
    </source>
</evidence>
<dbReference type="CDD" id="cd00067">
    <property type="entry name" value="GAL4"/>
    <property type="match status" value="1"/>
</dbReference>
<feature type="region of interest" description="Disordered" evidence="7">
    <location>
        <begin position="66"/>
        <end position="90"/>
    </location>
</feature>
<proteinExistence type="predicted"/>
<dbReference type="InterPro" id="IPR051430">
    <property type="entry name" value="Fungal_TF_Env_Response"/>
</dbReference>
<dbReference type="SMART" id="SM00066">
    <property type="entry name" value="GAL4"/>
    <property type="match status" value="1"/>
</dbReference>
<sequence length="776" mass="87375">MNEEPQSNPRKRRRPALSCEQCRRRKVRCDREMPCGPCSKAHPSLECSYVYEGKAVVEARLESFEPNENGFSSSPQNSQNASNGQASGESARIAQLERGILALQGRVKDLEGCLQAKGEDQRNTARDYPLDGKSDRSAHSRDHHSGGSEQPQTYISPLAPRIKSDNGRVKLFGTTHWAIVFQQYRQFRMLRHVRSAASYTNAEHNDISGSLGEIRKLRHHIKNLQGPRLLDPAPNLLNDLPSREICNELVQHYLRTLGLIYRVLHAPTFYREYDAFWDNPQAASRGFVLKLLLILAIGSVFHCQPAPLNELGLPIQRWVYAAQWWVSGPFSKEIGCMEGLQVYCLLLLCRQVYSMDKETNWMLAGTLLRLGVSQGLHRDPVHFPTVSTFDAEMRRRVWATILELNIQLSIDAAMPPLIDERDFDTRPPANVDDDVIDPTMPVLPPVQLKDIYTDSSLQIVLLQSYSTRLQIAKMINECGEQLYEKALQLGSKLTAACKEMEALVHTHISRARSRVRPTSFHYKLMDTLLRRFLLNLYRPFTIQASKDPRFYLSRKLSLDSALIMASYGDPPANFSDTDLQPFQDFQRLALSGCGLFKAHLSLDVIIVISLELITQLEEEHTVQPPGSTPVGPSAVDKIAQAARVPLFQALEVIKGQLYDSIAAGIPSMKRYLLLSGVLAQIQSAPIGEPYEWTPIREAFMDGMSTCRAFLDQYITRKRDETQQEALDPATIWTPESGLGSSLDSDFMFPGMGLEDLDFWNLPSFVDANAFDPPLSG</sequence>
<evidence type="ECO:0000313" key="10">
    <source>
        <dbReference type="Proteomes" id="UP001149165"/>
    </source>
</evidence>
<dbReference type="InterPro" id="IPR007219">
    <property type="entry name" value="XnlR_reg_dom"/>
</dbReference>
<dbReference type="PANTHER" id="PTHR31944">
    <property type="entry name" value="HEME-RESPONSIVE ZINC FINGER TRANSCRIPTION FACTOR HAP1"/>
    <property type="match status" value="1"/>
</dbReference>
<dbReference type="Pfam" id="PF00172">
    <property type="entry name" value="Zn_clus"/>
    <property type="match status" value="1"/>
</dbReference>